<dbReference type="Pfam" id="PF05721">
    <property type="entry name" value="PhyH"/>
    <property type="match status" value="1"/>
</dbReference>
<dbReference type="RefSeq" id="WP_176803794.1">
    <property type="nucleotide sequence ID" value="NZ_JABXYJ010000005.1"/>
</dbReference>
<comment type="cofactor">
    <cofactor evidence="1">
        <name>Fe(2+)</name>
        <dbReference type="ChEBI" id="CHEBI:29033"/>
    </cofactor>
</comment>
<dbReference type="GO" id="GO:0016706">
    <property type="term" value="F:2-oxoglutarate-dependent dioxygenase activity"/>
    <property type="evidence" value="ECO:0007669"/>
    <property type="project" value="UniProtKB-ARBA"/>
</dbReference>
<dbReference type="Gene3D" id="2.60.120.620">
    <property type="entry name" value="q2cbj1_9rhob like domain"/>
    <property type="match status" value="1"/>
</dbReference>
<protein>
    <submittedName>
        <fullName evidence="2">Phytanoyl-CoA dioxygenase family protein</fullName>
    </submittedName>
</protein>
<dbReference type="InterPro" id="IPR008775">
    <property type="entry name" value="Phytyl_CoA_dOase-like"/>
</dbReference>
<dbReference type="AlphaFoldDB" id="A0A850QCW4"/>
<organism evidence="2 3">
    <name type="scientific">Undibacterium oligocarboniphilum</name>
    <dbReference type="NCBI Taxonomy" id="666702"/>
    <lineage>
        <taxon>Bacteria</taxon>
        <taxon>Pseudomonadati</taxon>
        <taxon>Pseudomonadota</taxon>
        <taxon>Betaproteobacteria</taxon>
        <taxon>Burkholderiales</taxon>
        <taxon>Oxalobacteraceae</taxon>
        <taxon>Undibacterium</taxon>
    </lineage>
</organism>
<sequence>MDISQKEFFEENGYIVLPQFFNVGLFHEVRQEINQIGQFIIGKEFDFDTYQPEIMTPEKQSQLYDRLHYLPCLSRLSGNLDLLTACRELGLTLPVLMGCCNMRYDRPHDIKHLFDWHQDTLYLLGSVNAVTAWIPFSRVDEHHGTVQLIPRSHQTGIHPYKKISDKLIEEQRQFLQRDLSLDEDVTSTPVTVEADPGDLILFKQMMLHRSLPNMSGRVRWTAQIRISDLAYPGFLEAGCPTGDKKNIFYQSYPGFIHPLSVRYENKSR</sequence>
<evidence type="ECO:0000313" key="3">
    <source>
        <dbReference type="Proteomes" id="UP000588051"/>
    </source>
</evidence>
<reference evidence="2 3" key="1">
    <citation type="submission" date="2020-06" db="EMBL/GenBank/DDBJ databases">
        <authorList>
            <person name="Qiu C."/>
            <person name="Liu Z."/>
        </authorList>
    </citation>
    <scope>NUCLEOTIDE SEQUENCE [LARGE SCALE GENOMIC DNA]</scope>
    <source>
        <strain evidence="2 3">EM 1</strain>
    </source>
</reference>
<dbReference type="PANTHER" id="PTHR20883">
    <property type="entry name" value="PHYTANOYL-COA DIOXYGENASE DOMAIN CONTAINING 1"/>
    <property type="match status" value="1"/>
</dbReference>
<dbReference type="EMBL" id="JABXYJ010000005">
    <property type="protein sequence ID" value="NVO78272.1"/>
    <property type="molecule type" value="Genomic_DNA"/>
</dbReference>
<dbReference type="GO" id="GO:0005506">
    <property type="term" value="F:iron ion binding"/>
    <property type="evidence" value="ECO:0007669"/>
    <property type="project" value="UniProtKB-ARBA"/>
</dbReference>
<accession>A0A850QCW4</accession>
<evidence type="ECO:0000256" key="1">
    <source>
        <dbReference type="ARBA" id="ARBA00001954"/>
    </source>
</evidence>
<gene>
    <name evidence="2" type="ORF">HV832_10560</name>
</gene>
<evidence type="ECO:0000313" key="2">
    <source>
        <dbReference type="EMBL" id="NVO78272.1"/>
    </source>
</evidence>
<name>A0A850QCW4_9BURK</name>
<keyword evidence="3" id="KW-1185">Reference proteome</keyword>
<dbReference type="SUPFAM" id="SSF51197">
    <property type="entry name" value="Clavaminate synthase-like"/>
    <property type="match status" value="1"/>
</dbReference>
<comment type="caution">
    <text evidence="2">The sequence shown here is derived from an EMBL/GenBank/DDBJ whole genome shotgun (WGS) entry which is preliminary data.</text>
</comment>
<keyword evidence="2" id="KW-0560">Oxidoreductase</keyword>
<dbReference type="PANTHER" id="PTHR20883:SF48">
    <property type="entry name" value="ECTOINE DIOXYGENASE"/>
    <property type="match status" value="1"/>
</dbReference>
<proteinExistence type="predicted"/>
<dbReference type="Proteomes" id="UP000588051">
    <property type="component" value="Unassembled WGS sequence"/>
</dbReference>
<keyword evidence="2" id="KW-0223">Dioxygenase</keyword>